<dbReference type="GO" id="GO:0048513">
    <property type="term" value="P:animal organ development"/>
    <property type="evidence" value="ECO:0007669"/>
    <property type="project" value="UniProtKB-ARBA"/>
</dbReference>
<evidence type="ECO:0000256" key="2">
    <source>
        <dbReference type="ARBA" id="ARBA00022723"/>
    </source>
</evidence>
<keyword evidence="7" id="KW-0804">Transcription</keyword>
<dbReference type="InterPro" id="IPR051565">
    <property type="entry name" value="Sal_C2H2-zinc-finger"/>
</dbReference>
<keyword evidence="4 10" id="KW-0863">Zinc-finger</keyword>
<feature type="compositionally biased region" description="Polar residues" evidence="11">
    <location>
        <begin position="263"/>
        <end position="272"/>
    </location>
</feature>
<dbReference type="AlphaFoldDB" id="A0A7J7JZ77"/>
<keyword evidence="6" id="KW-0805">Transcription regulation</keyword>
<feature type="compositionally biased region" description="Polar residues" evidence="11">
    <location>
        <begin position="572"/>
        <end position="603"/>
    </location>
</feature>
<dbReference type="Pfam" id="PF12874">
    <property type="entry name" value="zf-met"/>
    <property type="match status" value="3"/>
</dbReference>
<feature type="region of interest" description="Disordered" evidence="11">
    <location>
        <begin position="554"/>
        <end position="610"/>
    </location>
</feature>
<dbReference type="GO" id="GO:0061061">
    <property type="term" value="P:muscle structure development"/>
    <property type="evidence" value="ECO:0007669"/>
    <property type="project" value="UniProtKB-ARBA"/>
</dbReference>
<feature type="compositionally biased region" description="Low complexity" evidence="11">
    <location>
        <begin position="759"/>
        <end position="769"/>
    </location>
</feature>
<dbReference type="Proteomes" id="UP000593567">
    <property type="component" value="Unassembled WGS sequence"/>
</dbReference>
<dbReference type="SMART" id="SM00355">
    <property type="entry name" value="ZnF_C2H2"/>
    <property type="match status" value="9"/>
</dbReference>
<dbReference type="InterPro" id="IPR013087">
    <property type="entry name" value="Znf_C2H2_type"/>
</dbReference>
<evidence type="ECO:0000256" key="4">
    <source>
        <dbReference type="ARBA" id="ARBA00022771"/>
    </source>
</evidence>
<evidence type="ECO:0000313" key="13">
    <source>
        <dbReference type="EMBL" id="KAF6031014.1"/>
    </source>
</evidence>
<name>A0A7J7JZ77_BUGNE</name>
<keyword evidence="3" id="KW-0677">Repeat</keyword>
<dbReference type="Gene3D" id="3.30.160.60">
    <property type="entry name" value="Classic Zinc Finger"/>
    <property type="match status" value="7"/>
</dbReference>
<evidence type="ECO:0000256" key="7">
    <source>
        <dbReference type="ARBA" id="ARBA00023163"/>
    </source>
</evidence>
<dbReference type="Pfam" id="PF00096">
    <property type="entry name" value="zf-C2H2"/>
    <property type="match status" value="3"/>
</dbReference>
<dbReference type="SUPFAM" id="SSF57667">
    <property type="entry name" value="beta-beta-alpha zinc fingers"/>
    <property type="match status" value="4"/>
</dbReference>
<feature type="compositionally biased region" description="Polar residues" evidence="11">
    <location>
        <begin position="142"/>
        <end position="156"/>
    </location>
</feature>
<evidence type="ECO:0000256" key="6">
    <source>
        <dbReference type="ARBA" id="ARBA00023015"/>
    </source>
</evidence>
<feature type="compositionally biased region" description="Polar residues" evidence="11">
    <location>
        <begin position="125"/>
        <end position="134"/>
    </location>
</feature>
<feature type="domain" description="C2H2-type" evidence="12">
    <location>
        <begin position="376"/>
        <end position="403"/>
    </location>
</feature>
<evidence type="ECO:0000256" key="11">
    <source>
        <dbReference type="SAM" id="MobiDB-lite"/>
    </source>
</evidence>
<keyword evidence="5" id="KW-0862">Zinc</keyword>
<feature type="compositionally biased region" description="Basic and acidic residues" evidence="11">
    <location>
        <begin position="1"/>
        <end position="18"/>
    </location>
</feature>
<evidence type="ECO:0000256" key="1">
    <source>
        <dbReference type="ARBA" id="ARBA00004123"/>
    </source>
</evidence>
<feature type="domain" description="C2H2-type" evidence="12">
    <location>
        <begin position="641"/>
        <end position="668"/>
    </location>
</feature>
<feature type="region of interest" description="Disordered" evidence="11">
    <location>
        <begin position="125"/>
        <end position="161"/>
    </location>
</feature>
<comment type="subcellular location">
    <subcellularLocation>
        <location evidence="1">Nucleus</location>
    </subcellularLocation>
</comment>
<feature type="region of interest" description="Disordered" evidence="11">
    <location>
        <begin position="750"/>
        <end position="793"/>
    </location>
</feature>
<dbReference type="PANTHER" id="PTHR23233:SF84">
    <property type="entry name" value="FI23031P1"/>
    <property type="match status" value="1"/>
</dbReference>
<evidence type="ECO:0000256" key="10">
    <source>
        <dbReference type="PROSITE-ProRule" id="PRU00042"/>
    </source>
</evidence>
<dbReference type="OrthoDB" id="9998363at2759"/>
<dbReference type="GO" id="GO:0000981">
    <property type="term" value="F:DNA-binding transcription factor activity, RNA polymerase II-specific"/>
    <property type="evidence" value="ECO:0007669"/>
    <property type="project" value="TreeGrafter"/>
</dbReference>
<feature type="region of interest" description="Disordered" evidence="11">
    <location>
        <begin position="1"/>
        <end position="79"/>
    </location>
</feature>
<protein>
    <submittedName>
        <fullName evidence="13">SALL1</fullName>
    </submittedName>
</protein>
<dbReference type="PROSITE" id="PS50157">
    <property type="entry name" value="ZINC_FINGER_C2H2_2"/>
    <property type="match status" value="7"/>
</dbReference>
<dbReference type="GO" id="GO:0008270">
    <property type="term" value="F:zinc ion binding"/>
    <property type="evidence" value="ECO:0007669"/>
    <property type="project" value="UniProtKB-KW"/>
</dbReference>
<feature type="compositionally biased region" description="Basic and acidic residues" evidence="11">
    <location>
        <begin position="242"/>
        <end position="261"/>
    </location>
</feature>
<dbReference type="GO" id="GO:0009791">
    <property type="term" value="P:post-embryonic development"/>
    <property type="evidence" value="ECO:0007669"/>
    <property type="project" value="UniProtKB-ARBA"/>
</dbReference>
<reference evidence="13" key="1">
    <citation type="submission" date="2020-06" db="EMBL/GenBank/DDBJ databases">
        <title>Draft genome of Bugula neritina, a colonial animal packing powerful symbionts and potential medicines.</title>
        <authorList>
            <person name="Rayko M."/>
        </authorList>
    </citation>
    <scope>NUCLEOTIDE SEQUENCE [LARGE SCALE GENOMIC DNA]</scope>
    <source>
        <strain evidence="13">Kwan_BN1</strain>
    </source>
</reference>
<dbReference type="EMBL" id="VXIV02001644">
    <property type="protein sequence ID" value="KAF6031014.1"/>
    <property type="molecule type" value="Genomic_DNA"/>
</dbReference>
<feature type="region of interest" description="Disordered" evidence="11">
    <location>
        <begin position="242"/>
        <end position="272"/>
    </location>
</feature>
<evidence type="ECO:0000259" key="12">
    <source>
        <dbReference type="PROSITE" id="PS50157"/>
    </source>
</evidence>
<dbReference type="GO" id="GO:0001708">
    <property type="term" value="P:cell fate specification"/>
    <property type="evidence" value="ECO:0007669"/>
    <property type="project" value="UniProtKB-ARBA"/>
</dbReference>
<feature type="region of interest" description="Disordered" evidence="11">
    <location>
        <begin position="196"/>
        <end position="216"/>
    </location>
</feature>
<feature type="domain" description="C2H2-type" evidence="12">
    <location>
        <begin position="344"/>
        <end position="371"/>
    </location>
</feature>
<dbReference type="FunFam" id="3.30.160.60:FF:000708">
    <property type="entry name" value="Sal-like protein 1"/>
    <property type="match status" value="1"/>
</dbReference>
<evidence type="ECO:0000256" key="8">
    <source>
        <dbReference type="ARBA" id="ARBA00023242"/>
    </source>
</evidence>
<organism evidence="13 14">
    <name type="scientific">Bugula neritina</name>
    <name type="common">Brown bryozoan</name>
    <name type="synonym">Sertularia neritina</name>
    <dbReference type="NCBI Taxonomy" id="10212"/>
    <lineage>
        <taxon>Eukaryota</taxon>
        <taxon>Metazoa</taxon>
        <taxon>Spiralia</taxon>
        <taxon>Lophotrochozoa</taxon>
        <taxon>Bryozoa</taxon>
        <taxon>Gymnolaemata</taxon>
        <taxon>Cheilostomatida</taxon>
        <taxon>Flustrina</taxon>
        <taxon>Buguloidea</taxon>
        <taxon>Bugulidae</taxon>
        <taxon>Bugula</taxon>
    </lineage>
</organism>
<dbReference type="PANTHER" id="PTHR23233">
    <property type="entry name" value="SAL-LIKE PROTEIN"/>
    <property type="match status" value="1"/>
</dbReference>
<feature type="domain" description="C2H2-type" evidence="12">
    <location>
        <begin position="613"/>
        <end position="640"/>
    </location>
</feature>
<accession>A0A7J7JZ77</accession>
<dbReference type="FunFam" id="3.30.160.60:FF:000130">
    <property type="entry name" value="Spalt-like transcription factor 4"/>
    <property type="match status" value="2"/>
</dbReference>
<evidence type="ECO:0000313" key="14">
    <source>
        <dbReference type="Proteomes" id="UP000593567"/>
    </source>
</evidence>
<proteinExistence type="inferred from homology"/>
<dbReference type="GO" id="GO:0048646">
    <property type="term" value="P:anatomical structure formation involved in morphogenesis"/>
    <property type="evidence" value="ECO:0007669"/>
    <property type="project" value="UniProtKB-ARBA"/>
</dbReference>
<dbReference type="InterPro" id="IPR036236">
    <property type="entry name" value="Znf_C2H2_sf"/>
</dbReference>
<dbReference type="FunFam" id="3.30.160.60:FF:002381">
    <property type="entry name" value="Putative spalt protein"/>
    <property type="match status" value="1"/>
</dbReference>
<dbReference type="GO" id="GO:0048699">
    <property type="term" value="P:generation of neurons"/>
    <property type="evidence" value="ECO:0007669"/>
    <property type="project" value="UniProtKB-ARBA"/>
</dbReference>
<feature type="domain" description="C2H2-type" evidence="12">
    <location>
        <begin position="316"/>
        <end position="343"/>
    </location>
</feature>
<comment type="similarity">
    <text evidence="9">Belongs to the sal C2H2-type zinc-finger protein family.</text>
</comment>
<gene>
    <name evidence="13" type="ORF">EB796_010679</name>
</gene>
<dbReference type="FunFam" id="3.30.160.60:FF:000025">
    <property type="entry name" value="Spalt-like transcription factor 1"/>
    <property type="match status" value="1"/>
</dbReference>
<dbReference type="PROSITE" id="PS00028">
    <property type="entry name" value="ZINC_FINGER_C2H2_1"/>
    <property type="match status" value="9"/>
</dbReference>
<keyword evidence="14" id="KW-1185">Reference proteome</keyword>
<evidence type="ECO:0000256" key="3">
    <source>
        <dbReference type="ARBA" id="ARBA00022737"/>
    </source>
</evidence>
<feature type="domain" description="C2H2-type" evidence="12">
    <location>
        <begin position="732"/>
        <end position="754"/>
    </location>
</feature>
<comment type="caution">
    <text evidence="13">The sequence shown here is derived from an EMBL/GenBank/DDBJ whole genome shotgun (WGS) entry which is preliminary data.</text>
</comment>
<feature type="domain" description="C2H2-type" evidence="12">
    <location>
        <begin position="704"/>
        <end position="731"/>
    </location>
</feature>
<dbReference type="GO" id="GO:0000978">
    <property type="term" value="F:RNA polymerase II cis-regulatory region sequence-specific DNA binding"/>
    <property type="evidence" value="ECO:0007669"/>
    <property type="project" value="TreeGrafter"/>
</dbReference>
<evidence type="ECO:0000256" key="9">
    <source>
        <dbReference type="ARBA" id="ARBA00038474"/>
    </source>
</evidence>
<sequence length="889" mass="98725">MIQLEMPRRKQDRPQHLEDEMESQLLPNESIGVINGTPSKSAKEPDDNNIGNFNAVKAEAAADEEGDAQTQQSEGEELAEGASTVAIGKQEWLNLKSTVASIQQQMQLFNLQQFQIMQILASQNSNSSQPTTCESIPINGEIDQSGSEKPISSPTSDDLKLNDSAVKEEIIKNECDILPADDKQEKTNSIVNEDLSEHNELTSSWPDTDEQGEPASFDCTQCSAVLPSPELLKIHMISHQRKELTLENSKETSLTSDKDLPNEGSSSVSSLHPSYQSILNDLSNDSLEEYMEIAKPENTHLEQLVKNMDGTVTDPNQCLMCKRILSCKSALMMHYRTHTGERPFKCKLCSRAFTTKGNLKTHMGVHRAKPPIRLHHSCVVCNKQFTNALVLNQHMKTHSEEVSRKRNFDVQNSISIEECKRQRLSLNSESSYKDDSVNSFFNSEFAKKIGSPDFSPITSGAPRGFPFDFGGIPSIQDHLRYAEVFARQWEQFSHYPMFNPLVPIKPPVLPPPVPLSTAASVMGMPPFSVASSGSNIRPAHQSSYRLDHLEELEKEKPAEQSGIEPLPLISQAERNSQDTARQSNNSPKSEKSWGSNETANNSGGVKLDPPPGTACDICMKTFACRSALEIHYRSHTKHRPFKCDLCDKAFTTRGNMKQHILTHKSDDMQWSSNENSLVAPAPSPPSSDIVTLSEDAKKSGNGRHQCSVCLKHFSSASAVQIHFRTHTGDRPFKCNVCGKAFTTKGNLKVHRGTHMWNGSPSLKPSKPSSNDVSEANSEGQEEETTPVTSPNRNNVFNNNNHAGWNIFNHSPLIKSPFMGNPAVMTNYSNLLFPPPPHLHQQADDVNRPWMWHMTCHICNKECQSPIALELHLKTHVVNENGSSKPLTAS</sequence>
<evidence type="ECO:0000256" key="5">
    <source>
        <dbReference type="ARBA" id="ARBA00022833"/>
    </source>
</evidence>
<keyword evidence="8" id="KW-0539">Nucleus</keyword>
<dbReference type="GO" id="GO:0005634">
    <property type="term" value="C:nucleus"/>
    <property type="evidence" value="ECO:0007669"/>
    <property type="project" value="UniProtKB-SubCell"/>
</dbReference>
<keyword evidence="2" id="KW-0479">Metal-binding</keyword>